<gene>
    <name evidence="1" type="ORF">ID810_07015</name>
</gene>
<dbReference type="AlphaFoldDB" id="A0A7T0PVM0"/>
<dbReference type="EMBL" id="CP063989">
    <property type="protein sequence ID" value="QPL04553.1"/>
    <property type="molecule type" value="Genomic_DNA"/>
</dbReference>
<accession>A0A7T0PVM0</accession>
<dbReference type="KEGG" id="arep:ID810_07015"/>
<dbReference type="Proteomes" id="UP000594637">
    <property type="component" value="Chromosome"/>
</dbReference>
<protein>
    <submittedName>
        <fullName evidence="1">Uncharacterized protein</fullName>
    </submittedName>
</protein>
<proteinExistence type="predicted"/>
<dbReference type="RefSeq" id="WP_166854855.1">
    <property type="nucleotide sequence ID" value="NZ_CP063989.1"/>
</dbReference>
<keyword evidence="2" id="KW-1185">Reference proteome</keyword>
<reference evidence="1 2" key="1">
    <citation type="submission" date="2020-11" db="EMBL/GenBank/DDBJ databases">
        <title>Actinomyces sp. ZJ750.</title>
        <authorList>
            <person name="Zhou J."/>
        </authorList>
    </citation>
    <scope>NUCLEOTIDE SEQUENCE [LARGE SCALE GENOMIC DNA]</scope>
    <source>
        <strain evidence="1 2">ZJ750</strain>
    </source>
</reference>
<evidence type="ECO:0000313" key="2">
    <source>
        <dbReference type="Proteomes" id="UP000594637"/>
    </source>
</evidence>
<name>A0A7T0PVM0_9ACTO</name>
<evidence type="ECO:0000313" key="1">
    <source>
        <dbReference type="EMBL" id="QPL04553.1"/>
    </source>
</evidence>
<organism evidence="1 2">
    <name type="scientific">Actinomyces respiraculi</name>
    <dbReference type="NCBI Taxonomy" id="2744574"/>
    <lineage>
        <taxon>Bacteria</taxon>
        <taxon>Bacillati</taxon>
        <taxon>Actinomycetota</taxon>
        <taxon>Actinomycetes</taxon>
        <taxon>Actinomycetales</taxon>
        <taxon>Actinomycetaceae</taxon>
        <taxon>Actinomyces</taxon>
    </lineage>
</organism>
<sequence length="265" mass="27084">MPILDAPVGVLLALWAPVPSSVGTALVQGPDGVHDVVAAATGPAASGWDGSGAAGWDAHKAPGRVTTAVDLASWLEAARPFRRCAAVLPSPADPVPGLALALDEGQAVLLEGGAGSSLEGLSVLLVPRASGTSVTWAAHVLSASPAPFDASQARRDVHRATEEAIEALVALDLARERPQMAEALTDLVTAVLDPRLLPPSLPARQRDLLERSLRLLGICELALEDDGAAATASQGLARSRVLRRLGAVARHGVAAATETWGAHQG</sequence>